<dbReference type="AlphaFoldDB" id="A0A2W7C3X8"/>
<evidence type="ECO:0000256" key="3">
    <source>
        <dbReference type="ARBA" id="ARBA00022475"/>
    </source>
</evidence>
<dbReference type="PANTHER" id="PTHR33452:SF1">
    <property type="entry name" value="INNER MEMBRANE PROTEIN YPHA-RELATED"/>
    <property type="match status" value="1"/>
</dbReference>
<dbReference type="GO" id="GO:0005886">
    <property type="term" value="C:plasma membrane"/>
    <property type="evidence" value="ECO:0007669"/>
    <property type="project" value="UniProtKB-SubCell"/>
</dbReference>
<dbReference type="InterPro" id="IPR051907">
    <property type="entry name" value="DoxX-like_oxidoreductase"/>
</dbReference>
<proteinExistence type="inferred from homology"/>
<evidence type="ECO:0000256" key="2">
    <source>
        <dbReference type="ARBA" id="ARBA00006679"/>
    </source>
</evidence>
<keyword evidence="9" id="KW-1185">Reference proteome</keyword>
<evidence type="ECO:0000256" key="6">
    <source>
        <dbReference type="ARBA" id="ARBA00023136"/>
    </source>
</evidence>
<dbReference type="PANTHER" id="PTHR33452">
    <property type="entry name" value="OXIDOREDUCTASE CATD-RELATED"/>
    <property type="match status" value="1"/>
</dbReference>
<evidence type="ECO:0000256" key="4">
    <source>
        <dbReference type="ARBA" id="ARBA00022692"/>
    </source>
</evidence>
<keyword evidence="5 7" id="KW-1133">Transmembrane helix</keyword>
<comment type="caution">
    <text evidence="8">The sequence shown here is derived from an EMBL/GenBank/DDBJ whole genome shotgun (WGS) entry which is preliminary data.</text>
</comment>
<gene>
    <name evidence="8" type="ORF">B5V02_14905</name>
</gene>
<feature type="transmembrane region" description="Helical" evidence="7">
    <location>
        <begin position="67"/>
        <end position="86"/>
    </location>
</feature>
<reference evidence="9" key="1">
    <citation type="submission" date="2017-03" db="EMBL/GenBank/DDBJ databases">
        <authorList>
            <person name="Safronova V.I."/>
            <person name="Sazanova A.L."/>
            <person name="Chirak E.R."/>
        </authorList>
    </citation>
    <scope>NUCLEOTIDE SEQUENCE [LARGE SCALE GENOMIC DNA]</scope>
    <source>
        <strain evidence="9">Ach-343</strain>
    </source>
</reference>
<comment type="subcellular location">
    <subcellularLocation>
        <location evidence="1">Cell membrane</location>
        <topology evidence="1">Multi-pass membrane protein</topology>
    </subcellularLocation>
</comment>
<evidence type="ECO:0000256" key="5">
    <source>
        <dbReference type="ARBA" id="ARBA00022989"/>
    </source>
</evidence>
<organism evidence="8 9">
    <name type="scientific">Mesorhizobium kowhaii</name>
    <dbReference type="NCBI Taxonomy" id="1300272"/>
    <lineage>
        <taxon>Bacteria</taxon>
        <taxon>Pseudomonadati</taxon>
        <taxon>Pseudomonadota</taxon>
        <taxon>Alphaproteobacteria</taxon>
        <taxon>Hyphomicrobiales</taxon>
        <taxon>Phyllobacteriaceae</taxon>
        <taxon>Mesorhizobium</taxon>
    </lineage>
</organism>
<keyword evidence="3" id="KW-1003">Cell membrane</keyword>
<keyword evidence="6 7" id="KW-0472">Membrane</keyword>
<protein>
    <submittedName>
        <fullName evidence="8">DoxX family protein</fullName>
    </submittedName>
</protein>
<dbReference type="OrthoDB" id="5398343at2"/>
<keyword evidence="4 7" id="KW-0812">Transmembrane</keyword>
<comment type="similarity">
    <text evidence="2">Belongs to the DoxX family.</text>
</comment>
<dbReference type="InterPro" id="IPR032808">
    <property type="entry name" value="DoxX"/>
</dbReference>
<sequence length="150" mass="16035">MSASTDNPRNGLIIPVLGRLYAALHDGAETVLRVVAGAFLAIHGSQKIINPFGAAEMVEGLGFYPGALWSLLLACAEFFGGIFIAIGLLTRPAAFAGLFVLLVTVWFHWVTMGQGFSGAEKSLLWAAILLFFVIRGGNRHSVDTRIGKAF</sequence>
<feature type="transmembrane region" description="Helical" evidence="7">
    <location>
        <begin position="93"/>
        <end position="110"/>
    </location>
</feature>
<dbReference type="EMBL" id="MZXV01000032">
    <property type="protein sequence ID" value="PZV37574.1"/>
    <property type="molecule type" value="Genomic_DNA"/>
</dbReference>
<accession>A0A2W7C3X8</accession>
<evidence type="ECO:0000256" key="1">
    <source>
        <dbReference type="ARBA" id="ARBA00004651"/>
    </source>
</evidence>
<dbReference type="RefSeq" id="WP_111544923.1">
    <property type="nucleotide sequence ID" value="NZ_MZXV01000032.1"/>
</dbReference>
<evidence type="ECO:0000313" key="8">
    <source>
        <dbReference type="EMBL" id="PZV37574.1"/>
    </source>
</evidence>
<name>A0A2W7C3X8_9HYPH</name>
<feature type="transmembrane region" description="Helical" evidence="7">
    <location>
        <begin position="122"/>
        <end position="138"/>
    </location>
</feature>
<evidence type="ECO:0000313" key="9">
    <source>
        <dbReference type="Proteomes" id="UP000248616"/>
    </source>
</evidence>
<dbReference type="Proteomes" id="UP000248616">
    <property type="component" value="Unassembled WGS sequence"/>
</dbReference>
<dbReference type="Pfam" id="PF07681">
    <property type="entry name" value="DoxX"/>
    <property type="match status" value="1"/>
</dbReference>
<evidence type="ECO:0000256" key="7">
    <source>
        <dbReference type="SAM" id="Phobius"/>
    </source>
</evidence>